<keyword evidence="4" id="KW-1185">Reference proteome</keyword>
<evidence type="ECO:0000313" key="3">
    <source>
        <dbReference type="EMBL" id="EOH96391.1"/>
    </source>
</evidence>
<dbReference type="InterPro" id="IPR038765">
    <property type="entry name" value="Papain-like_cys_pep_sf"/>
</dbReference>
<feature type="domain" description="Phage tail lysozyme" evidence="2">
    <location>
        <begin position="605"/>
        <end position="750"/>
    </location>
</feature>
<dbReference type="Pfam" id="PF18013">
    <property type="entry name" value="Phage_lysozyme2"/>
    <property type="match status" value="1"/>
</dbReference>
<name>R2SUB3_9ENTE</name>
<sequence length="912" mass="101156">MSLRDVSIYDENETDFSHNGIILQDFEDEPLINRVLNGRFMLSGVYSIDGDHAKLIKSKAILKAYCPDGTWQLFRINQIPTKTLTTISFVANHIGFDANRNFVENMFVSQGTVDEIMKKIQSSLVFKQRFTYSGVMEGKHQFTIKQNYPVDALIGSNNNAQNFASVSGGELDMDNFNLVMRERLGTDKGYTIDMGLNLDSIEETISDAICPNCLYLIGATEEGDYDADRDEVIAAYIETTEYKVTDENRVIGKYTNSQCQTKQELIDWAKNDLFGKQQVHIPKVSHKVSIVDLASTEEYSMYKDLFTLQLGDSLHGKLQKQDITIEERMIEYNYYPRLGMYKDLILGNDPGMYTRTIKEVVQETRDKIEETHSELHDDLLNASKVITGNDGGHVVHWPKNRPSDILIMDNEDVEKAKHVLRMNKSGIGFSKSGWKGPFTTAWTIDSTFYADFIRAGILRAIDIIGVNITGSTIKGTDIYGSTFETINPNGTKIKIENGTVRFLSADDKQLATINLLTNGGNPILHFQFNNNGTAETFHINKDSIMLKHSKKIQLIAPDIELDGNVNVTQDLKIKNEQVFPGQGGGGSGSWNGEFPPEVTDERDKRYWIIWASAIAAGCTQEAAAALCGNAQGESDARPTADESGGTPGFGYGLFQWTLKGTVGRDYMISLMQKAGITDDPDTSVAQMKLLFWHGPNGQWIASSAYPYSWAEFLKMTDIATATTAFEKNFERPLNSHPERIDYANHWYNKFKNLKIPSGGGDVLDTAKSLLDYFNYSMPLRTQFGSVENPDRNGYADCSSFVWLVLTKAGYRTPPGVGWYTGSMTSDARGPKNWLTEIAQSEAKAGDVLIVNQGGGAGANGHTAILAEDWHGYTTSIIEMGGSQVGGVGIGRVDQSFGWLLNGGDVCLARALK</sequence>
<comment type="caution">
    <text evidence="3">The sequence shown here is derived from an EMBL/GenBank/DDBJ whole genome shotgun (WGS) entry which is preliminary data.</text>
</comment>
<dbReference type="Gene3D" id="3.90.1720.10">
    <property type="entry name" value="endopeptidase domain like (from Nostoc punctiforme)"/>
    <property type="match status" value="1"/>
</dbReference>
<feature type="domain" description="Bacteriophage lysin" evidence="1">
    <location>
        <begin position="793"/>
        <end position="866"/>
    </location>
</feature>
<organism evidence="3 4">
    <name type="scientific">Enterococcus pallens ATCC BAA-351</name>
    <dbReference type="NCBI Taxonomy" id="1158607"/>
    <lineage>
        <taxon>Bacteria</taxon>
        <taxon>Bacillati</taxon>
        <taxon>Bacillota</taxon>
        <taxon>Bacilli</taxon>
        <taxon>Lactobacillales</taxon>
        <taxon>Enterococcaceae</taxon>
        <taxon>Enterococcus</taxon>
    </lineage>
</organism>
<dbReference type="InterPro" id="IPR008044">
    <property type="entry name" value="Phage_lysin"/>
</dbReference>
<dbReference type="NCBIfam" id="TIGR01665">
    <property type="entry name" value="put_anti_recept"/>
    <property type="match status" value="1"/>
</dbReference>
<accession>R2SUB3</accession>
<dbReference type="eggNOG" id="COG0791">
    <property type="taxonomic scope" value="Bacteria"/>
</dbReference>
<proteinExistence type="predicted"/>
<dbReference type="AlphaFoldDB" id="R2SUB3"/>
<dbReference type="Gene3D" id="1.10.530.10">
    <property type="match status" value="1"/>
</dbReference>
<dbReference type="HOGENOM" id="CLU_015042_0_0_9"/>
<evidence type="ECO:0000313" key="4">
    <source>
        <dbReference type="Proteomes" id="UP000013782"/>
    </source>
</evidence>
<gene>
    <name evidence="3" type="ORF">UAU_01042</name>
</gene>
<dbReference type="InterPro" id="IPR007119">
    <property type="entry name" value="Phage_tail_spike_N"/>
</dbReference>
<dbReference type="Proteomes" id="UP000013782">
    <property type="component" value="Unassembled WGS sequence"/>
</dbReference>
<dbReference type="EMBL" id="AJAQ01000008">
    <property type="protein sequence ID" value="EOH96391.1"/>
    <property type="molecule type" value="Genomic_DNA"/>
</dbReference>
<evidence type="ECO:0000259" key="1">
    <source>
        <dbReference type="Pfam" id="PF05382"/>
    </source>
</evidence>
<evidence type="ECO:0000259" key="2">
    <source>
        <dbReference type="Pfam" id="PF18013"/>
    </source>
</evidence>
<dbReference type="STRING" id="160454.RV10_GL002556"/>
<dbReference type="RefSeq" id="WP_010756096.1">
    <property type="nucleotide sequence ID" value="NZ_ASWD01000007.1"/>
</dbReference>
<protein>
    <submittedName>
        <fullName evidence="3">Phage minor structural protein</fullName>
    </submittedName>
</protein>
<dbReference type="Pfam" id="PF05382">
    <property type="entry name" value="Amidase_5"/>
    <property type="match status" value="1"/>
</dbReference>
<reference evidence="3 4" key="1">
    <citation type="submission" date="2013-02" db="EMBL/GenBank/DDBJ databases">
        <title>The Genome Sequence of Enterococcus pallens BAA-351.</title>
        <authorList>
            <consortium name="The Broad Institute Genome Sequencing Platform"/>
            <consortium name="The Broad Institute Genome Sequencing Center for Infectious Disease"/>
            <person name="Earl A.M."/>
            <person name="Gilmore M.S."/>
            <person name="Lebreton F."/>
            <person name="Walker B."/>
            <person name="Young S.K."/>
            <person name="Zeng Q."/>
            <person name="Gargeya S."/>
            <person name="Fitzgerald M."/>
            <person name="Haas B."/>
            <person name="Abouelleil A."/>
            <person name="Alvarado L."/>
            <person name="Arachchi H.M."/>
            <person name="Berlin A.M."/>
            <person name="Chapman S.B."/>
            <person name="Dewar J."/>
            <person name="Goldberg J."/>
            <person name="Griggs A."/>
            <person name="Gujja S."/>
            <person name="Hansen M."/>
            <person name="Howarth C."/>
            <person name="Imamovic A."/>
            <person name="Larimer J."/>
            <person name="McCowan C."/>
            <person name="Murphy C."/>
            <person name="Neiman D."/>
            <person name="Pearson M."/>
            <person name="Priest M."/>
            <person name="Roberts A."/>
            <person name="Saif S."/>
            <person name="Shea T."/>
            <person name="Sisk P."/>
            <person name="Sykes S."/>
            <person name="Wortman J."/>
            <person name="Nusbaum C."/>
            <person name="Birren B."/>
        </authorList>
    </citation>
    <scope>NUCLEOTIDE SEQUENCE [LARGE SCALE GENOMIC DNA]</scope>
    <source>
        <strain evidence="3 4">ATCC BAA-351</strain>
    </source>
</reference>
<dbReference type="OrthoDB" id="9805070at2"/>
<dbReference type="InterPro" id="IPR041219">
    <property type="entry name" value="Phage_lysozyme2"/>
</dbReference>
<dbReference type="PATRIC" id="fig|1158607.3.peg.1045"/>
<dbReference type="eggNOG" id="COG4926">
    <property type="taxonomic scope" value="Bacteria"/>
</dbReference>
<dbReference type="SUPFAM" id="SSF54001">
    <property type="entry name" value="Cysteine proteinases"/>
    <property type="match status" value="1"/>
</dbReference>